<dbReference type="EMBL" id="AP023354">
    <property type="protein sequence ID" value="BCJ28494.1"/>
    <property type="molecule type" value="Genomic_DNA"/>
</dbReference>
<gene>
    <name evidence="1" type="ORF">Asera_26020</name>
</gene>
<dbReference type="KEGG" id="aser:Asera_26020"/>
<proteinExistence type="predicted"/>
<organism evidence="1 2">
    <name type="scientific">Actinocatenispora sera</name>
    <dbReference type="NCBI Taxonomy" id="390989"/>
    <lineage>
        <taxon>Bacteria</taxon>
        <taxon>Bacillati</taxon>
        <taxon>Actinomycetota</taxon>
        <taxon>Actinomycetes</taxon>
        <taxon>Micromonosporales</taxon>
        <taxon>Micromonosporaceae</taxon>
        <taxon>Actinocatenispora</taxon>
    </lineage>
</organism>
<evidence type="ECO:0000313" key="1">
    <source>
        <dbReference type="EMBL" id="BCJ28494.1"/>
    </source>
</evidence>
<keyword evidence="2" id="KW-1185">Reference proteome</keyword>
<reference evidence="1" key="1">
    <citation type="submission" date="2020-08" db="EMBL/GenBank/DDBJ databases">
        <title>Whole genome shotgun sequence of Actinocatenispora sera NBRC 101916.</title>
        <authorList>
            <person name="Komaki H."/>
            <person name="Tamura T."/>
        </authorList>
    </citation>
    <scope>NUCLEOTIDE SEQUENCE</scope>
    <source>
        <strain evidence="1">NBRC 101916</strain>
    </source>
</reference>
<dbReference type="Proteomes" id="UP000680750">
    <property type="component" value="Chromosome"/>
</dbReference>
<sequence length="240" mass="27126">MSVGGPMSAGRSGADPSGGFDSAWCATDLGAYRPCRYTYQHYPYDSLPPLNSAEFTGTFRWLGGLREPVAKRVRALDRTAAKLAADGLELPADFVAFQTDSALYLSLDEVSVTGCWTDISAPLPSPVEPGAFLLRFLRDQQDCVIWYLYLRPSGETFVVYSGLDYEYEYQQWRDGAETAIELDDPEKQRSAITWCAPSFEEFAYRFWVENRLWRALHDDDLAGLEPWVRDYLSHYLPTPA</sequence>
<accession>A0A810KZE0</accession>
<evidence type="ECO:0000313" key="2">
    <source>
        <dbReference type="Proteomes" id="UP000680750"/>
    </source>
</evidence>
<name>A0A810KZE0_9ACTN</name>
<protein>
    <submittedName>
        <fullName evidence="1">Uncharacterized protein</fullName>
    </submittedName>
</protein>
<dbReference type="AlphaFoldDB" id="A0A810KZE0"/>